<proteinExistence type="predicted"/>
<keyword evidence="3" id="KW-1185">Reference proteome</keyword>
<keyword evidence="1" id="KW-0472">Membrane</keyword>
<dbReference type="EMBL" id="MQUB01000001">
    <property type="protein sequence ID" value="PQB05684.1"/>
    <property type="molecule type" value="Genomic_DNA"/>
</dbReference>
<evidence type="ECO:0000313" key="2">
    <source>
        <dbReference type="EMBL" id="PQB05684.1"/>
    </source>
</evidence>
<dbReference type="AlphaFoldDB" id="A0A2S7KST6"/>
<evidence type="ECO:0000256" key="1">
    <source>
        <dbReference type="SAM" id="Phobius"/>
    </source>
</evidence>
<sequence length="145" mass="16109">MKKYYMKYGLGIAGALIAFFLLTKLVGLHQYPILSAFNGLIFGAGIFFALKDYKASSDSFKYQDGFQVGLFVGALATAIFTAFMAIYIHQIDTEFAKAILDSWGLNFNKGALIVILSLFIMGLSTTFVLTLAFMQLLKESWNQRA</sequence>
<dbReference type="OrthoDB" id="1450060at2"/>
<gene>
    <name evidence="2" type="ORF">BST85_12835</name>
</gene>
<keyword evidence="1" id="KW-0812">Transmembrane</keyword>
<feature type="transmembrane region" description="Helical" evidence="1">
    <location>
        <begin position="70"/>
        <end position="91"/>
    </location>
</feature>
<comment type="caution">
    <text evidence="2">The sequence shown here is derived from an EMBL/GenBank/DDBJ whole genome shotgun (WGS) entry which is preliminary data.</text>
</comment>
<dbReference type="Proteomes" id="UP000239800">
    <property type="component" value="Unassembled WGS sequence"/>
</dbReference>
<reference evidence="2 3" key="1">
    <citation type="submission" date="2016-11" db="EMBL/GenBank/DDBJ databases">
        <title>Trade-off between light-utilization and light-protection in marine flavobacteria.</title>
        <authorList>
            <person name="Kumagai Y."/>
        </authorList>
    </citation>
    <scope>NUCLEOTIDE SEQUENCE [LARGE SCALE GENOMIC DNA]</scope>
    <source>
        <strain evidence="2 3">NBRC 107741</strain>
    </source>
</reference>
<accession>A0A2S7KST6</accession>
<dbReference type="Pfam" id="PF13858">
    <property type="entry name" value="DUF4199"/>
    <property type="match status" value="1"/>
</dbReference>
<evidence type="ECO:0000313" key="3">
    <source>
        <dbReference type="Proteomes" id="UP000239800"/>
    </source>
</evidence>
<dbReference type="RefSeq" id="WP_104813629.1">
    <property type="nucleotide sequence ID" value="NZ_MQUB01000001.1"/>
</dbReference>
<feature type="transmembrane region" description="Helical" evidence="1">
    <location>
        <begin position="7"/>
        <end position="27"/>
    </location>
</feature>
<feature type="transmembrane region" description="Helical" evidence="1">
    <location>
        <begin position="111"/>
        <end position="134"/>
    </location>
</feature>
<feature type="transmembrane region" description="Helical" evidence="1">
    <location>
        <begin position="33"/>
        <end position="50"/>
    </location>
</feature>
<protein>
    <recommendedName>
        <fullName evidence="4">DUF4199 domain-containing protein</fullName>
    </recommendedName>
</protein>
<evidence type="ECO:0008006" key="4">
    <source>
        <dbReference type="Google" id="ProtNLM"/>
    </source>
</evidence>
<organism evidence="2 3">
    <name type="scientific">Aureitalea marina</name>
    <dbReference type="NCBI Taxonomy" id="930804"/>
    <lineage>
        <taxon>Bacteria</taxon>
        <taxon>Pseudomonadati</taxon>
        <taxon>Bacteroidota</taxon>
        <taxon>Flavobacteriia</taxon>
        <taxon>Flavobacteriales</taxon>
        <taxon>Flavobacteriaceae</taxon>
        <taxon>Aureitalea</taxon>
    </lineage>
</organism>
<dbReference type="InterPro" id="IPR025250">
    <property type="entry name" value="DUF4199"/>
</dbReference>
<name>A0A2S7KST6_9FLAO</name>
<keyword evidence="1" id="KW-1133">Transmembrane helix</keyword>